<dbReference type="RefSeq" id="XP_040631385.1">
    <property type="nucleotide sequence ID" value="XM_040768103.1"/>
</dbReference>
<evidence type="ECO:0000313" key="2">
    <source>
        <dbReference type="Proteomes" id="UP000030653"/>
    </source>
</evidence>
<evidence type="ECO:0000313" key="1">
    <source>
        <dbReference type="EMBL" id="EJU04491.1"/>
    </source>
</evidence>
<dbReference type="Proteomes" id="UP000030653">
    <property type="component" value="Unassembled WGS sequence"/>
</dbReference>
<organism evidence="1 2">
    <name type="scientific">Dacryopinax primogenitus (strain DJM 731)</name>
    <name type="common">Brown rot fungus</name>
    <dbReference type="NCBI Taxonomy" id="1858805"/>
    <lineage>
        <taxon>Eukaryota</taxon>
        <taxon>Fungi</taxon>
        <taxon>Dikarya</taxon>
        <taxon>Basidiomycota</taxon>
        <taxon>Agaricomycotina</taxon>
        <taxon>Dacrymycetes</taxon>
        <taxon>Dacrymycetales</taxon>
        <taxon>Dacrymycetaceae</taxon>
        <taxon>Dacryopinax</taxon>
    </lineage>
</organism>
<reference evidence="1 2" key="1">
    <citation type="journal article" date="2012" name="Science">
        <title>The Paleozoic origin of enzymatic lignin decomposition reconstructed from 31 fungal genomes.</title>
        <authorList>
            <person name="Floudas D."/>
            <person name="Binder M."/>
            <person name="Riley R."/>
            <person name="Barry K."/>
            <person name="Blanchette R.A."/>
            <person name="Henrissat B."/>
            <person name="Martinez A.T."/>
            <person name="Otillar R."/>
            <person name="Spatafora J.W."/>
            <person name="Yadav J.S."/>
            <person name="Aerts A."/>
            <person name="Benoit I."/>
            <person name="Boyd A."/>
            <person name="Carlson A."/>
            <person name="Copeland A."/>
            <person name="Coutinho P.M."/>
            <person name="de Vries R.P."/>
            <person name="Ferreira P."/>
            <person name="Findley K."/>
            <person name="Foster B."/>
            <person name="Gaskell J."/>
            <person name="Glotzer D."/>
            <person name="Gorecki P."/>
            <person name="Heitman J."/>
            <person name="Hesse C."/>
            <person name="Hori C."/>
            <person name="Igarashi K."/>
            <person name="Jurgens J.A."/>
            <person name="Kallen N."/>
            <person name="Kersten P."/>
            <person name="Kohler A."/>
            <person name="Kuees U."/>
            <person name="Kumar T.K.A."/>
            <person name="Kuo A."/>
            <person name="LaButti K."/>
            <person name="Larrondo L.F."/>
            <person name="Lindquist E."/>
            <person name="Ling A."/>
            <person name="Lombard V."/>
            <person name="Lucas S."/>
            <person name="Lundell T."/>
            <person name="Martin R."/>
            <person name="McLaughlin D.J."/>
            <person name="Morgenstern I."/>
            <person name="Morin E."/>
            <person name="Murat C."/>
            <person name="Nagy L.G."/>
            <person name="Nolan M."/>
            <person name="Ohm R.A."/>
            <person name="Patyshakuliyeva A."/>
            <person name="Rokas A."/>
            <person name="Ruiz-Duenas F.J."/>
            <person name="Sabat G."/>
            <person name="Salamov A."/>
            <person name="Samejima M."/>
            <person name="Schmutz J."/>
            <person name="Slot J.C."/>
            <person name="St John F."/>
            <person name="Stenlid J."/>
            <person name="Sun H."/>
            <person name="Sun S."/>
            <person name="Syed K."/>
            <person name="Tsang A."/>
            <person name="Wiebenga A."/>
            <person name="Young D."/>
            <person name="Pisabarro A."/>
            <person name="Eastwood D.C."/>
            <person name="Martin F."/>
            <person name="Cullen D."/>
            <person name="Grigoriev I.V."/>
            <person name="Hibbett D.S."/>
        </authorList>
    </citation>
    <scope>NUCLEOTIDE SEQUENCE [LARGE SCALE GENOMIC DNA]</scope>
    <source>
        <strain evidence="1 2">DJM-731 SS1</strain>
    </source>
</reference>
<dbReference type="EMBL" id="JH795858">
    <property type="protein sequence ID" value="EJU04491.1"/>
    <property type="molecule type" value="Genomic_DNA"/>
</dbReference>
<dbReference type="GeneID" id="63683165"/>
<gene>
    <name evidence="1" type="ORF">DACRYDRAFT_105551</name>
</gene>
<dbReference type="AlphaFoldDB" id="M5G2P0"/>
<sequence length="119" mass="13252">MEPKTEDARLSAIIDMLNEVATVWRLQQAAMSLWPSMQQAQEWAKISWDYVVQAVAKRGEVIPAAVCGSTMYIDMIAVTDPAVFHDLLLEKTAQVLLSKYGGVFTRDKAHIAKWIAGLC</sequence>
<name>M5G2P0_DACPD</name>
<protein>
    <submittedName>
        <fullName evidence="1">Uncharacterized protein</fullName>
    </submittedName>
</protein>
<dbReference type="HOGENOM" id="CLU_2061405_0_0_1"/>
<dbReference type="OrthoDB" id="3407470at2759"/>
<accession>M5G2P0</accession>
<proteinExistence type="predicted"/>
<keyword evidence="2" id="KW-1185">Reference proteome</keyword>